<evidence type="ECO:0000313" key="3">
    <source>
        <dbReference type="EMBL" id="NKY19637.1"/>
    </source>
</evidence>
<proteinExistence type="predicted"/>
<keyword evidence="4" id="KW-1185">Reference proteome</keyword>
<comment type="caution">
    <text evidence="3">The sequence shown here is derived from an EMBL/GenBank/DDBJ whole genome shotgun (WGS) entry which is preliminary data.</text>
</comment>
<feature type="region of interest" description="Disordered" evidence="1">
    <location>
        <begin position="100"/>
        <end position="145"/>
    </location>
</feature>
<dbReference type="RefSeq" id="WP_168546631.1">
    <property type="nucleotide sequence ID" value="NZ_BAAAKS010000020.1"/>
</dbReference>
<accession>A0A846X203</accession>
<evidence type="ECO:0000313" key="4">
    <source>
        <dbReference type="Proteomes" id="UP000582646"/>
    </source>
</evidence>
<feature type="region of interest" description="Disordered" evidence="1">
    <location>
        <begin position="316"/>
        <end position="341"/>
    </location>
</feature>
<name>A0A846X203_9ACTN</name>
<dbReference type="Pfam" id="PF04480">
    <property type="entry name" value="DUF559"/>
    <property type="match status" value="1"/>
</dbReference>
<sequence>MDLIALIAEHADAGVISRARLITLGADAREISKLRHARVLVVIRRGWYATAVADSAVVAAVRNGGTLTCVSAVKFTPGVWVPPGITRTHIRWPEHLAPPARAKAGRAKAGRAKAGREARQRASHGTAASPGTTDRRHRCHSHRGVRTPTRAIDPLAVALQHAAHCLSDDYLVAVLDSTLRMPNPYSEEDLREIFEGAPQRVRRLLDRLDPLAGSGSESVTRIRLQNAHVTVRSQVEIEDLGRVDLLVGERLIVECDSKEHHNNEQRTEDNRRDRIAVLAGYRVLRFDYDDLLFRWDTVFAEIMTIVRARRHRAPRRRPLTISASSASEALLPPPDHQDPKS</sequence>
<protein>
    <submittedName>
        <fullName evidence="3">DUF559 domain-containing protein</fullName>
    </submittedName>
</protein>
<dbReference type="Proteomes" id="UP000582646">
    <property type="component" value="Unassembled WGS sequence"/>
</dbReference>
<organism evidence="3 4">
    <name type="scientific">Tsukamurella spumae</name>
    <dbReference type="NCBI Taxonomy" id="44753"/>
    <lineage>
        <taxon>Bacteria</taxon>
        <taxon>Bacillati</taxon>
        <taxon>Actinomycetota</taxon>
        <taxon>Actinomycetes</taxon>
        <taxon>Mycobacteriales</taxon>
        <taxon>Tsukamurellaceae</taxon>
        <taxon>Tsukamurella</taxon>
    </lineage>
</organism>
<evidence type="ECO:0000256" key="1">
    <source>
        <dbReference type="SAM" id="MobiDB-lite"/>
    </source>
</evidence>
<feature type="compositionally biased region" description="Basic residues" evidence="1">
    <location>
        <begin position="135"/>
        <end position="145"/>
    </location>
</feature>
<dbReference type="Gene3D" id="3.40.960.10">
    <property type="entry name" value="VSR Endonuclease"/>
    <property type="match status" value="1"/>
</dbReference>
<dbReference type="EMBL" id="JAAXOQ010000020">
    <property type="protein sequence ID" value="NKY19637.1"/>
    <property type="molecule type" value="Genomic_DNA"/>
</dbReference>
<gene>
    <name evidence="3" type="ORF">HF999_14835</name>
</gene>
<dbReference type="AlphaFoldDB" id="A0A846X203"/>
<dbReference type="InterPro" id="IPR007569">
    <property type="entry name" value="DUF559"/>
</dbReference>
<evidence type="ECO:0000259" key="2">
    <source>
        <dbReference type="Pfam" id="PF04480"/>
    </source>
</evidence>
<feature type="domain" description="DUF559" evidence="2">
    <location>
        <begin position="248"/>
        <end position="306"/>
    </location>
</feature>
<reference evidence="3 4" key="1">
    <citation type="submission" date="2020-04" db="EMBL/GenBank/DDBJ databases">
        <title>MicrobeNet Type strains.</title>
        <authorList>
            <person name="Nicholson A.C."/>
        </authorList>
    </citation>
    <scope>NUCLEOTIDE SEQUENCE [LARGE SCALE GENOMIC DNA]</scope>
    <source>
        <strain evidence="3 4">DSM 44113</strain>
    </source>
</reference>
<feature type="compositionally biased region" description="Basic residues" evidence="1">
    <location>
        <begin position="103"/>
        <end position="113"/>
    </location>
</feature>